<dbReference type="GO" id="GO:0005829">
    <property type="term" value="C:cytosol"/>
    <property type="evidence" value="ECO:0007669"/>
    <property type="project" value="TreeGrafter"/>
</dbReference>
<dbReference type="GO" id="GO:0006152">
    <property type="term" value="P:purine nucleoside catabolic process"/>
    <property type="evidence" value="ECO:0007669"/>
    <property type="project" value="TreeGrafter"/>
</dbReference>
<dbReference type="PROSITE" id="PS01247">
    <property type="entry name" value="IUNH"/>
    <property type="match status" value="1"/>
</dbReference>
<dbReference type="EC" id="3.2.-.-" evidence="4"/>
<dbReference type="Gene3D" id="3.90.245.10">
    <property type="entry name" value="Ribonucleoside hydrolase-like"/>
    <property type="match status" value="1"/>
</dbReference>
<dbReference type="AlphaFoldDB" id="A0A5B9R4H0"/>
<evidence type="ECO:0000256" key="1">
    <source>
        <dbReference type="ARBA" id="ARBA00022801"/>
    </source>
</evidence>
<dbReference type="InterPro" id="IPR023186">
    <property type="entry name" value="IUNH"/>
</dbReference>
<organism evidence="4 5">
    <name type="scientific">Roseimaritima ulvae</name>
    <dbReference type="NCBI Taxonomy" id="980254"/>
    <lineage>
        <taxon>Bacteria</taxon>
        <taxon>Pseudomonadati</taxon>
        <taxon>Planctomycetota</taxon>
        <taxon>Planctomycetia</taxon>
        <taxon>Pirellulales</taxon>
        <taxon>Pirellulaceae</taxon>
        <taxon>Roseimaritima</taxon>
    </lineage>
</organism>
<reference evidence="4 5" key="1">
    <citation type="submission" date="2019-08" db="EMBL/GenBank/DDBJ databases">
        <title>Deep-cultivation of Planctomycetes and their phenomic and genomic characterization uncovers novel biology.</title>
        <authorList>
            <person name="Wiegand S."/>
            <person name="Jogler M."/>
            <person name="Boedeker C."/>
            <person name="Pinto D."/>
            <person name="Vollmers J."/>
            <person name="Rivas-Marin E."/>
            <person name="Kohn T."/>
            <person name="Peeters S.H."/>
            <person name="Heuer A."/>
            <person name="Rast P."/>
            <person name="Oberbeckmann S."/>
            <person name="Bunk B."/>
            <person name="Jeske O."/>
            <person name="Meyerdierks A."/>
            <person name="Storesund J.E."/>
            <person name="Kallscheuer N."/>
            <person name="Luecker S."/>
            <person name="Lage O.M."/>
            <person name="Pohl T."/>
            <person name="Merkel B.J."/>
            <person name="Hornburger P."/>
            <person name="Mueller R.-W."/>
            <person name="Bruemmer F."/>
            <person name="Labrenz M."/>
            <person name="Spormann A.M."/>
            <person name="Op den Camp H."/>
            <person name="Overmann J."/>
            <person name="Amann R."/>
            <person name="Jetten M.S.M."/>
            <person name="Mascher T."/>
            <person name="Medema M.H."/>
            <person name="Devos D.P."/>
            <person name="Kaster A.-K."/>
            <person name="Ovreas L."/>
            <person name="Rohde M."/>
            <person name="Galperin M.Y."/>
            <person name="Jogler C."/>
        </authorList>
    </citation>
    <scope>NUCLEOTIDE SEQUENCE [LARGE SCALE GENOMIC DNA]</scope>
    <source>
        <strain evidence="4 5">UC8</strain>
    </source>
</reference>
<sequence length="366" mass="40118">MGVWSIQFESPPIEPSLLNGPQIVVAPRPRGEWVLRRAGPVIPPPCRESYNPAMSTKVIIDCDPGIDDAVALTLALFDPRLDVLAITATAGSVDAEQATNNVQAIVAQLDPPRFPRIGRATPSENAPVVDDRYLLGPDGLGDFSVHVTDRQHMHSSEKVISELLRLYPDEITLICLGPLTNVARVFQRDASLAKTVGKLLISGGAVQCNGNITVAAEQNMFFDPPAAQTVFHSPTTKSLVPLDVTNATTFGVDLLEKLPNKEEPVGKMLHQMLQHAFRVSHQKLGRELIPLQDAVTLIAALEPDLFDWEEMPGDVETRGAITRGMTIFDRRDRRTDRCNMEVALSGSRTEIRAQVVRGLRYAGQEQ</sequence>
<evidence type="ECO:0000313" key="5">
    <source>
        <dbReference type="Proteomes" id="UP000325286"/>
    </source>
</evidence>
<dbReference type="KEGG" id="rul:UC8_33710"/>
<evidence type="ECO:0000256" key="2">
    <source>
        <dbReference type="ARBA" id="ARBA00023295"/>
    </source>
</evidence>
<proteinExistence type="predicted"/>
<dbReference type="SUPFAM" id="SSF53590">
    <property type="entry name" value="Nucleoside hydrolase"/>
    <property type="match status" value="1"/>
</dbReference>
<dbReference type="InterPro" id="IPR001910">
    <property type="entry name" value="Inosine/uridine_hydrolase_dom"/>
</dbReference>
<name>A0A5B9R4H0_9BACT</name>
<accession>A0A5B9R4H0</accession>
<dbReference type="Pfam" id="PF01156">
    <property type="entry name" value="IU_nuc_hydro"/>
    <property type="match status" value="1"/>
</dbReference>
<keyword evidence="1 4" id="KW-0378">Hydrolase</keyword>
<dbReference type="Proteomes" id="UP000325286">
    <property type="component" value="Chromosome"/>
</dbReference>
<evidence type="ECO:0000259" key="3">
    <source>
        <dbReference type="Pfam" id="PF01156"/>
    </source>
</evidence>
<dbReference type="GO" id="GO:0008477">
    <property type="term" value="F:purine nucleosidase activity"/>
    <property type="evidence" value="ECO:0007669"/>
    <property type="project" value="TreeGrafter"/>
</dbReference>
<dbReference type="InterPro" id="IPR036452">
    <property type="entry name" value="Ribo_hydro-like"/>
</dbReference>
<dbReference type="PANTHER" id="PTHR12304:SF4">
    <property type="entry name" value="URIDINE NUCLEOSIDASE"/>
    <property type="match status" value="1"/>
</dbReference>
<keyword evidence="2 4" id="KW-0326">Glycosidase</keyword>
<dbReference type="PANTHER" id="PTHR12304">
    <property type="entry name" value="INOSINE-URIDINE PREFERRING NUCLEOSIDE HYDROLASE"/>
    <property type="match status" value="1"/>
</dbReference>
<dbReference type="GO" id="GO:0045437">
    <property type="term" value="F:uridine nucleosidase activity"/>
    <property type="evidence" value="ECO:0007669"/>
    <property type="project" value="UniProtKB-ARBA"/>
</dbReference>
<keyword evidence="5" id="KW-1185">Reference proteome</keyword>
<dbReference type="CDD" id="cd00455">
    <property type="entry name" value="nuc_hydro"/>
    <property type="match status" value="1"/>
</dbReference>
<dbReference type="EMBL" id="CP042914">
    <property type="protein sequence ID" value="QEG41351.1"/>
    <property type="molecule type" value="Genomic_DNA"/>
</dbReference>
<feature type="domain" description="Inosine/uridine-preferring nucleoside hydrolase" evidence="3">
    <location>
        <begin position="58"/>
        <end position="345"/>
    </location>
</feature>
<evidence type="ECO:0000313" key="4">
    <source>
        <dbReference type="EMBL" id="QEG41351.1"/>
    </source>
</evidence>
<dbReference type="InterPro" id="IPR015910">
    <property type="entry name" value="I/U_nuclsd_hydro_CS"/>
</dbReference>
<protein>
    <submittedName>
        <fullName evidence="4">Pyrimidine-specific ribonucleoside hydrolase RihA</fullName>
        <ecNumber evidence="4">3.2.-.-</ecNumber>
    </submittedName>
</protein>
<gene>
    <name evidence="4" type="primary">rihA</name>
    <name evidence="4" type="ORF">UC8_33710</name>
</gene>